<evidence type="ECO:0000313" key="10">
    <source>
        <dbReference type="EMBL" id="SEA67394.1"/>
    </source>
</evidence>
<organism evidence="10 11">
    <name type="scientific">Psychroflexus halocasei</name>
    <dbReference type="NCBI Taxonomy" id="908615"/>
    <lineage>
        <taxon>Bacteria</taxon>
        <taxon>Pseudomonadati</taxon>
        <taxon>Bacteroidota</taxon>
        <taxon>Flavobacteriia</taxon>
        <taxon>Flavobacteriales</taxon>
        <taxon>Flavobacteriaceae</taxon>
        <taxon>Psychroflexus</taxon>
    </lineage>
</organism>
<keyword evidence="9" id="KW-0732">Signal</keyword>
<evidence type="ECO:0000256" key="3">
    <source>
        <dbReference type="ARBA" id="ARBA00022448"/>
    </source>
</evidence>
<dbReference type="InterPro" id="IPR003423">
    <property type="entry name" value="OMP_efflux"/>
</dbReference>
<reference evidence="10 11" key="1">
    <citation type="submission" date="2016-10" db="EMBL/GenBank/DDBJ databases">
        <authorList>
            <person name="de Groot N.N."/>
        </authorList>
    </citation>
    <scope>NUCLEOTIDE SEQUENCE [LARGE SCALE GENOMIC DNA]</scope>
    <source>
        <strain evidence="10 11">DSM 23581</strain>
    </source>
</reference>
<dbReference type="Pfam" id="PF02321">
    <property type="entry name" value="OEP"/>
    <property type="match status" value="2"/>
</dbReference>
<feature type="coiled-coil region" evidence="8">
    <location>
        <begin position="345"/>
        <end position="372"/>
    </location>
</feature>
<dbReference type="GO" id="GO:0015288">
    <property type="term" value="F:porin activity"/>
    <property type="evidence" value="ECO:0007669"/>
    <property type="project" value="TreeGrafter"/>
</dbReference>
<dbReference type="SUPFAM" id="SSF56954">
    <property type="entry name" value="Outer membrane efflux proteins (OEP)"/>
    <property type="match status" value="1"/>
</dbReference>
<evidence type="ECO:0000256" key="8">
    <source>
        <dbReference type="SAM" id="Coils"/>
    </source>
</evidence>
<dbReference type="Proteomes" id="UP000198820">
    <property type="component" value="Unassembled WGS sequence"/>
</dbReference>
<evidence type="ECO:0000256" key="6">
    <source>
        <dbReference type="ARBA" id="ARBA00023136"/>
    </source>
</evidence>
<dbReference type="EMBL" id="FNQF01000009">
    <property type="protein sequence ID" value="SEA67394.1"/>
    <property type="molecule type" value="Genomic_DNA"/>
</dbReference>
<dbReference type="InterPro" id="IPR051906">
    <property type="entry name" value="TolC-like"/>
</dbReference>
<name>A0A1H4D3U0_9FLAO</name>
<keyword evidence="8" id="KW-0175">Coiled coil</keyword>
<comment type="subcellular location">
    <subcellularLocation>
        <location evidence="1">Cell outer membrane</location>
    </subcellularLocation>
</comment>
<evidence type="ECO:0000256" key="9">
    <source>
        <dbReference type="SAM" id="SignalP"/>
    </source>
</evidence>
<keyword evidence="11" id="KW-1185">Reference proteome</keyword>
<comment type="similarity">
    <text evidence="2">Belongs to the outer membrane factor (OMF) (TC 1.B.17) family.</text>
</comment>
<evidence type="ECO:0000313" key="11">
    <source>
        <dbReference type="Proteomes" id="UP000198820"/>
    </source>
</evidence>
<feature type="signal peptide" evidence="9">
    <location>
        <begin position="1"/>
        <end position="20"/>
    </location>
</feature>
<gene>
    <name evidence="10" type="ORF">SAMN05421540_109104</name>
</gene>
<sequence length="453" mass="51353">MNLKKHFLLIFIFLTTLTFGQETQEKSEVYKMTLQDAIDFAMDSAYANINAQQDVAIAIKKKWETTADGLPQINGQVNYENNPKLTVTPLPGELIGEPGTTVPVSFGNKHNMNASARLDQLIFDGSYIVALQAAKTFLEYSANNKLKTEYEVRTNVITAYGNVLLSKNSIDITENNLDNAENNLDETQKIFDNGLAEEEEVEQLKITTQQLKSQLNNAKRMHEIAKESLNMVLGLPVEAEVILLDELEILATQNILETDASEDFKLEETVDFKIAKNLVEQRDLEFKLEKSKALPTLSAFVNYGATSFGDEFNFFESGKDWYEFSTIGVSLSVPIFSSFQRHSRTQQAKMELEKAEVQKEQAINEIKRTYNAAKSEMTYATENFEISKDNLNLAERISHKNEIKFKEGLASSFELRQAQVQLYQAQNEYLQSMLNVINAKAELEKIKNKPLQN</sequence>
<feature type="coiled-coil region" evidence="8">
    <location>
        <begin position="163"/>
        <end position="228"/>
    </location>
</feature>
<dbReference type="AlphaFoldDB" id="A0A1H4D3U0"/>
<dbReference type="GO" id="GO:0009279">
    <property type="term" value="C:cell outer membrane"/>
    <property type="evidence" value="ECO:0007669"/>
    <property type="project" value="UniProtKB-SubCell"/>
</dbReference>
<keyword evidence="3" id="KW-0813">Transport</keyword>
<protein>
    <submittedName>
        <fullName evidence="10">Outer membrane protein TolC</fullName>
    </submittedName>
</protein>
<keyword evidence="7" id="KW-0998">Cell outer membrane</keyword>
<evidence type="ECO:0000256" key="5">
    <source>
        <dbReference type="ARBA" id="ARBA00022692"/>
    </source>
</evidence>
<dbReference type="RefSeq" id="WP_093245170.1">
    <property type="nucleotide sequence ID" value="NZ_FNQF01000009.1"/>
</dbReference>
<evidence type="ECO:0000256" key="2">
    <source>
        <dbReference type="ARBA" id="ARBA00007613"/>
    </source>
</evidence>
<keyword evidence="6" id="KW-0472">Membrane</keyword>
<dbReference type="Gene3D" id="1.20.1600.10">
    <property type="entry name" value="Outer membrane efflux proteins (OEP)"/>
    <property type="match status" value="1"/>
</dbReference>
<dbReference type="PANTHER" id="PTHR30026">
    <property type="entry name" value="OUTER MEMBRANE PROTEIN TOLC"/>
    <property type="match status" value="1"/>
</dbReference>
<feature type="chain" id="PRO_5011690963" evidence="9">
    <location>
        <begin position="21"/>
        <end position="453"/>
    </location>
</feature>
<keyword evidence="4" id="KW-1134">Transmembrane beta strand</keyword>
<evidence type="ECO:0000256" key="7">
    <source>
        <dbReference type="ARBA" id="ARBA00023237"/>
    </source>
</evidence>
<proteinExistence type="inferred from homology"/>
<dbReference type="STRING" id="908615.SAMN05421540_109104"/>
<keyword evidence="5" id="KW-0812">Transmembrane</keyword>
<dbReference type="PANTHER" id="PTHR30026:SF20">
    <property type="entry name" value="OUTER MEMBRANE PROTEIN TOLC"/>
    <property type="match status" value="1"/>
</dbReference>
<dbReference type="GO" id="GO:0015562">
    <property type="term" value="F:efflux transmembrane transporter activity"/>
    <property type="evidence" value="ECO:0007669"/>
    <property type="project" value="InterPro"/>
</dbReference>
<evidence type="ECO:0000256" key="1">
    <source>
        <dbReference type="ARBA" id="ARBA00004442"/>
    </source>
</evidence>
<accession>A0A1H4D3U0</accession>
<evidence type="ECO:0000256" key="4">
    <source>
        <dbReference type="ARBA" id="ARBA00022452"/>
    </source>
</evidence>
<dbReference type="GO" id="GO:1990281">
    <property type="term" value="C:efflux pump complex"/>
    <property type="evidence" value="ECO:0007669"/>
    <property type="project" value="TreeGrafter"/>
</dbReference>